<evidence type="ECO:0000313" key="2">
    <source>
        <dbReference type="EMBL" id="NDJ19472.1"/>
    </source>
</evidence>
<feature type="chain" id="PRO_5035225242" evidence="1">
    <location>
        <begin position="27"/>
        <end position="105"/>
    </location>
</feature>
<accession>A0A8J8CPH2</accession>
<sequence length="105" mass="11158">MLRQFVISAISLSVISAAASALPSQAQTFAVCPVKPGLQLNRIANGTCYYVKAQPNPAVCPVKPGYVLTRHVSGGSCYYAPQQRVRFVPQQPLGAIQNTIGAGQR</sequence>
<keyword evidence="1" id="KW-0732">Signal</keyword>
<dbReference type="EMBL" id="WVIE01000031">
    <property type="protein sequence ID" value="NDJ19472.1"/>
    <property type="molecule type" value="Genomic_DNA"/>
</dbReference>
<protein>
    <submittedName>
        <fullName evidence="2">Uncharacterized protein</fullName>
    </submittedName>
</protein>
<dbReference type="AlphaFoldDB" id="A0A8J8CPH2"/>
<evidence type="ECO:0000313" key="3">
    <source>
        <dbReference type="Proteomes" id="UP000646053"/>
    </source>
</evidence>
<evidence type="ECO:0000256" key="1">
    <source>
        <dbReference type="SAM" id="SignalP"/>
    </source>
</evidence>
<reference evidence="2" key="1">
    <citation type="submission" date="2019-12" db="EMBL/GenBank/DDBJ databases">
        <title>High-Quality draft genome sequences of three cyanobacteria isolated from the limestone walls of the Old Cathedral of Coimbra.</title>
        <authorList>
            <person name="Tiago I."/>
            <person name="Soares F."/>
            <person name="Portugal A."/>
        </authorList>
    </citation>
    <scope>NUCLEOTIDE SEQUENCE</scope>
    <source>
        <strain evidence="2">A</strain>
    </source>
</reference>
<proteinExistence type="predicted"/>
<dbReference type="RefSeq" id="WP_162425000.1">
    <property type="nucleotide sequence ID" value="NZ_WVIE01000031.1"/>
</dbReference>
<feature type="signal peptide" evidence="1">
    <location>
        <begin position="1"/>
        <end position="26"/>
    </location>
</feature>
<dbReference type="Proteomes" id="UP000646053">
    <property type="component" value="Unassembled WGS sequence"/>
</dbReference>
<name>A0A8J8CPH2_9CYAN</name>
<organism evidence="2 3">
    <name type="scientific">Myxacorys almedinensis A</name>
    <dbReference type="NCBI Taxonomy" id="2690445"/>
    <lineage>
        <taxon>Bacteria</taxon>
        <taxon>Bacillati</taxon>
        <taxon>Cyanobacteriota</taxon>
        <taxon>Cyanophyceae</taxon>
        <taxon>Leptolyngbyales</taxon>
        <taxon>Leptolyngbyaceae</taxon>
        <taxon>Myxacorys</taxon>
        <taxon>Myxacorys almedinensis</taxon>
    </lineage>
</organism>
<keyword evidence="3" id="KW-1185">Reference proteome</keyword>
<comment type="caution">
    <text evidence="2">The sequence shown here is derived from an EMBL/GenBank/DDBJ whole genome shotgun (WGS) entry which is preliminary data.</text>
</comment>
<gene>
    <name evidence="2" type="ORF">GS601_19645</name>
</gene>